<name>A0A138ZX94_GONPJ</name>
<reference evidence="1 2" key="1">
    <citation type="journal article" date="2015" name="Genome Biol. Evol.">
        <title>Phylogenomic analyses indicate that early fungi evolved digesting cell walls of algal ancestors of land plants.</title>
        <authorList>
            <person name="Chang Y."/>
            <person name="Wang S."/>
            <person name="Sekimoto S."/>
            <person name="Aerts A.L."/>
            <person name="Choi C."/>
            <person name="Clum A."/>
            <person name="LaButti K.M."/>
            <person name="Lindquist E.A."/>
            <person name="Yee Ngan C."/>
            <person name="Ohm R.A."/>
            <person name="Salamov A.A."/>
            <person name="Grigoriev I.V."/>
            <person name="Spatafora J.W."/>
            <person name="Berbee M.L."/>
        </authorList>
    </citation>
    <scope>NUCLEOTIDE SEQUENCE [LARGE SCALE GENOMIC DNA]</scope>
    <source>
        <strain evidence="1 2">JEL478</strain>
    </source>
</reference>
<evidence type="ECO:0000313" key="2">
    <source>
        <dbReference type="Proteomes" id="UP000070544"/>
    </source>
</evidence>
<organism evidence="1 2">
    <name type="scientific">Gonapodya prolifera (strain JEL478)</name>
    <name type="common">Monoblepharis prolifera</name>
    <dbReference type="NCBI Taxonomy" id="1344416"/>
    <lineage>
        <taxon>Eukaryota</taxon>
        <taxon>Fungi</taxon>
        <taxon>Fungi incertae sedis</taxon>
        <taxon>Chytridiomycota</taxon>
        <taxon>Chytridiomycota incertae sedis</taxon>
        <taxon>Monoblepharidomycetes</taxon>
        <taxon>Monoblepharidales</taxon>
        <taxon>Gonapodyaceae</taxon>
        <taxon>Gonapodya</taxon>
    </lineage>
</organism>
<dbReference type="EMBL" id="KQ965893">
    <property type="protein sequence ID" value="KXS09074.1"/>
    <property type="molecule type" value="Genomic_DNA"/>
</dbReference>
<keyword evidence="2" id="KW-1185">Reference proteome</keyword>
<proteinExistence type="predicted"/>
<gene>
    <name evidence="1" type="ORF">M427DRAFT_256870</name>
</gene>
<sequence length="245" mass="27421">MMCDGRVKTSAAVDSVPSIEGHGDNTHTFLTSAIGMEGAKSYTRMDLDREALVWSTMSSPFVLPLHGDGFDVKRQPFFVCPVMANGSADEYLNRKGEGVGRWNGELLRGVYFSALWHCSGNAVLARKGWSDPHRSQTWKFTRHTRRTKSCRGFRLRSDHGWFRLSCSPGNGSLSSLREAWHKLGVEGAKSSIRMAGGVYALGIMMRLLWTPKHPPFGEIDADTLRPYCQGCALTFQQPCQRSFRR</sequence>
<dbReference type="AlphaFoldDB" id="A0A138ZX94"/>
<evidence type="ECO:0000313" key="1">
    <source>
        <dbReference type="EMBL" id="KXS09074.1"/>
    </source>
</evidence>
<dbReference type="OrthoDB" id="346907at2759"/>
<accession>A0A138ZX94</accession>
<dbReference type="Proteomes" id="UP000070544">
    <property type="component" value="Unassembled WGS sequence"/>
</dbReference>
<protein>
    <submittedName>
        <fullName evidence="1">Uncharacterized protein</fullName>
    </submittedName>
</protein>